<name>A0AAW2FG49_9HYME</name>
<protein>
    <submittedName>
        <fullName evidence="1">Uncharacterized protein</fullName>
    </submittedName>
</protein>
<proteinExistence type="predicted"/>
<evidence type="ECO:0000313" key="2">
    <source>
        <dbReference type="Proteomes" id="UP001430953"/>
    </source>
</evidence>
<organism evidence="1 2">
    <name type="scientific">Cardiocondyla obscurior</name>
    <dbReference type="NCBI Taxonomy" id="286306"/>
    <lineage>
        <taxon>Eukaryota</taxon>
        <taxon>Metazoa</taxon>
        <taxon>Ecdysozoa</taxon>
        <taxon>Arthropoda</taxon>
        <taxon>Hexapoda</taxon>
        <taxon>Insecta</taxon>
        <taxon>Pterygota</taxon>
        <taxon>Neoptera</taxon>
        <taxon>Endopterygota</taxon>
        <taxon>Hymenoptera</taxon>
        <taxon>Apocrita</taxon>
        <taxon>Aculeata</taxon>
        <taxon>Formicoidea</taxon>
        <taxon>Formicidae</taxon>
        <taxon>Myrmicinae</taxon>
        <taxon>Cardiocondyla</taxon>
    </lineage>
</organism>
<keyword evidence="2" id="KW-1185">Reference proteome</keyword>
<sequence length="105" mass="11697">MSLELVVALAYDRRGRVEEVESIEEGNELRKENLFEEEKAKISCDEGLLLRMGKLVMSDLESEEIPCLLLSFDIFFLARKTGILSTAASGVARIFVRGGSECPQV</sequence>
<gene>
    <name evidence="1" type="ORF">PUN28_011854</name>
</gene>
<dbReference type="Proteomes" id="UP001430953">
    <property type="component" value="Unassembled WGS sequence"/>
</dbReference>
<dbReference type="AlphaFoldDB" id="A0AAW2FG49"/>
<evidence type="ECO:0000313" key="1">
    <source>
        <dbReference type="EMBL" id="KAL0114808.1"/>
    </source>
</evidence>
<reference evidence="1 2" key="1">
    <citation type="submission" date="2023-03" db="EMBL/GenBank/DDBJ databases">
        <title>High recombination rates correlate with genetic variation in Cardiocondyla obscurior ants.</title>
        <authorList>
            <person name="Errbii M."/>
        </authorList>
    </citation>
    <scope>NUCLEOTIDE SEQUENCE [LARGE SCALE GENOMIC DNA]</scope>
    <source>
        <strain evidence="1">Alpha-2009</strain>
        <tissue evidence="1">Whole body</tissue>
    </source>
</reference>
<dbReference type="EMBL" id="JADYXP020000011">
    <property type="protein sequence ID" value="KAL0114808.1"/>
    <property type="molecule type" value="Genomic_DNA"/>
</dbReference>
<accession>A0AAW2FG49</accession>
<comment type="caution">
    <text evidence="1">The sequence shown here is derived from an EMBL/GenBank/DDBJ whole genome shotgun (WGS) entry which is preliminary data.</text>
</comment>